<dbReference type="PIRSF" id="PIRSF018506">
    <property type="entry name" value="Prpndl_dhdrts_md"/>
    <property type="match status" value="1"/>
</dbReference>
<dbReference type="InterPro" id="IPR010254">
    <property type="entry name" value="B12-dep_deHydtase_bsu"/>
</dbReference>
<sequence>MEINEKLLRTIIEDVISSMQTKQESQTVSFTKPSNSASSAGFLQEIGEAKISTKRDEVVIAVGPAFGLSQTESIVGVPHKDIIREMIAGIEEEGLSARVVRCFKSSDVAFVAVEGEHLCGSGICIGIQSKGTTVIHQKGLPPLSNLELFPQAPLLTLETYRLIGKNSAKYAKGETPQPVPTLNDQMARPKYQAKSAVLHIKETKHVVTGKNAVELAVAI</sequence>
<comment type="caution">
    <text evidence="1">The sequence shown here is derived from an EMBL/GenBank/DDBJ whole genome shotgun (WGS) entry which is preliminary data.</text>
</comment>
<reference evidence="1 2" key="1">
    <citation type="submission" date="2023-01" db="EMBL/GenBank/DDBJ databases">
        <title>Vibrio sp. KJ40-1 sp.nov, isolated from marine algae.</title>
        <authorList>
            <person name="Butt M."/>
            <person name="Kim J.M.J."/>
            <person name="Jeon C.O.C."/>
        </authorList>
    </citation>
    <scope>NUCLEOTIDE SEQUENCE [LARGE SCALE GENOMIC DNA]</scope>
    <source>
        <strain evidence="1 2">KJ40-1</strain>
    </source>
</reference>
<keyword evidence="2" id="KW-1185">Reference proteome</keyword>
<proteinExistence type="predicted"/>
<name>A0ABT4YUP4_9VIBR</name>
<dbReference type="SUPFAM" id="SSF52968">
    <property type="entry name" value="B12-dependent dehydatase associated subunit"/>
    <property type="match status" value="1"/>
</dbReference>
<dbReference type="InterPro" id="IPR025541">
    <property type="entry name" value="Ppandiol/glycerol_DHydtase_msu"/>
</dbReference>
<evidence type="ECO:0000313" key="1">
    <source>
        <dbReference type="EMBL" id="MDB1125253.1"/>
    </source>
</evidence>
<dbReference type="Proteomes" id="UP001210678">
    <property type="component" value="Unassembled WGS sequence"/>
</dbReference>
<dbReference type="RefSeq" id="WP_272138791.1">
    <property type="nucleotide sequence ID" value="NZ_JAQLOI010000003.1"/>
</dbReference>
<dbReference type="Pfam" id="PF02288">
    <property type="entry name" value="Dehydratase_MU"/>
    <property type="match status" value="1"/>
</dbReference>
<gene>
    <name evidence="1" type="ORF">PGX00_17015</name>
</gene>
<evidence type="ECO:0000313" key="2">
    <source>
        <dbReference type="Proteomes" id="UP001210678"/>
    </source>
</evidence>
<dbReference type="Gene3D" id="3.40.50.10150">
    <property type="entry name" value="B12-dependent dehydatase associated subunit"/>
    <property type="match status" value="1"/>
</dbReference>
<protein>
    <submittedName>
        <fullName evidence="1">Propanediol/glycerol family dehydratase medium subunit</fullName>
    </submittedName>
</protein>
<dbReference type="InterPro" id="IPR003208">
    <property type="entry name" value="Dehydtase/Dehydtase_re"/>
</dbReference>
<accession>A0ABT4YUP4</accession>
<dbReference type="EMBL" id="JAQLOI010000003">
    <property type="protein sequence ID" value="MDB1125253.1"/>
    <property type="molecule type" value="Genomic_DNA"/>
</dbReference>
<organism evidence="1 2">
    <name type="scientific">Vibrio algarum</name>
    <dbReference type="NCBI Taxonomy" id="3020714"/>
    <lineage>
        <taxon>Bacteria</taxon>
        <taxon>Pseudomonadati</taxon>
        <taxon>Pseudomonadota</taxon>
        <taxon>Gammaproteobacteria</taxon>
        <taxon>Vibrionales</taxon>
        <taxon>Vibrionaceae</taxon>
        <taxon>Vibrio</taxon>
    </lineage>
</organism>
<dbReference type="NCBIfam" id="NF011616">
    <property type="entry name" value="PRK15042.1"/>
    <property type="match status" value="1"/>
</dbReference>